<sequence length="449" mass="50140">MVLAERNDISGLLAFISREGDWRERLQEVVAEHLMPALEEFEIDQDGLADLLGEQWSGVLWGCGFEDFLGQRYEDGNIVDLYLKRRGWKETALNKAYFAALRDAPVSLYEVSDVQPGTSMVLRDLLSDAAPVTVREKSATRTLKQWDRIAVRVVAERDHHVISGALLPFRAEAVDFLFAGLRDALKLKKRDALRLSHDQLMGCAPIFTSTWLFIEIDRALTPDQPQFTNSDGDDVLFHDLRYPLASGVTQKAVAERLDRVKGFLAEGPKFWNWLATREARGGKAGGGIMLDTQMEEGATVLGSLELTGKRLLVTVNSAERAAKVQKLIGAAAGDLLRAPLTTIRTVEQMRADQRRDGPSDAADEIPPEIARQLMRDHLDKHYREALDAPIPALGGKSPRQAVRTAAGREKVIEWLKMLENRSAGHGEGPIAEYDFGWIWVELGLQDHRK</sequence>
<protein>
    <recommendedName>
        <fullName evidence="3">DUF2384 domain-containing protein</fullName>
    </recommendedName>
</protein>
<dbReference type="InterPro" id="IPR058292">
    <property type="entry name" value="DUF7986"/>
</dbReference>
<gene>
    <name evidence="1" type="ORF">SAMN04244550_03590</name>
</gene>
<dbReference type="Pfam" id="PF25948">
    <property type="entry name" value="DUF7986"/>
    <property type="match status" value="1"/>
</dbReference>
<evidence type="ECO:0000313" key="2">
    <source>
        <dbReference type="Proteomes" id="UP000183812"/>
    </source>
</evidence>
<reference evidence="1 2" key="1">
    <citation type="submission" date="2016-10" db="EMBL/GenBank/DDBJ databases">
        <authorList>
            <person name="de Groot N.N."/>
        </authorList>
    </citation>
    <scope>NUCLEOTIDE SEQUENCE [LARGE SCALE GENOMIC DNA]</scope>
    <source>
        <strain evidence="2">DSM 938 / 37b4</strain>
    </source>
</reference>
<dbReference type="EMBL" id="FNAY01000039">
    <property type="protein sequence ID" value="SDG20653.1"/>
    <property type="molecule type" value="Genomic_DNA"/>
</dbReference>
<accession>A0A1G7SCD6</accession>
<proteinExistence type="predicted"/>
<name>A0A1G7SCD6_RHOCA</name>
<dbReference type="Proteomes" id="UP000183812">
    <property type="component" value="Unassembled WGS sequence"/>
</dbReference>
<evidence type="ECO:0000313" key="1">
    <source>
        <dbReference type="EMBL" id="SDG20653.1"/>
    </source>
</evidence>
<evidence type="ECO:0008006" key="3">
    <source>
        <dbReference type="Google" id="ProtNLM"/>
    </source>
</evidence>
<organism evidence="1 2">
    <name type="scientific">Rhodobacter capsulatus</name>
    <name type="common">Rhodopseudomonas capsulata</name>
    <dbReference type="NCBI Taxonomy" id="1061"/>
    <lineage>
        <taxon>Bacteria</taxon>
        <taxon>Pseudomonadati</taxon>
        <taxon>Pseudomonadota</taxon>
        <taxon>Alphaproteobacteria</taxon>
        <taxon>Rhodobacterales</taxon>
        <taxon>Rhodobacter group</taxon>
        <taxon>Rhodobacter</taxon>
    </lineage>
</organism>
<dbReference type="AlphaFoldDB" id="A0A1G7SCD6"/>
<dbReference type="RefSeq" id="WP_074556167.1">
    <property type="nucleotide sequence ID" value="NZ_CP119563.1"/>
</dbReference>